<dbReference type="GO" id="GO:0048471">
    <property type="term" value="C:perinuclear region of cytoplasm"/>
    <property type="evidence" value="ECO:0007669"/>
    <property type="project" value="UniProtKB-SubCell"/>
</dbReference>
<dbReference type="Pfam" id="PF22697">
    <property type="entry name" value="SOS1_NGEF_PH"/>
    <property type="match status" value="1"/>
</dbReference>
<dbReference type="Gene3D" id="1.20.58.1220">
    <property type="entry name" value="Exo84p, C-terminal helical domain"/>
    <property type="match status" value="1"/>
</dbReference>
<evidence type="ECO:0000256" key="9">
    <source>
        <dbReference type="SAM" id="MobiDB-lite"/>
    </source>
</evidence>
<evidence type="ECO:0000313" key="12">
    <source>
        <dbReference type="Proteomes" id="UP001152888"/>
    </source>
</evidence>
<dbReference type="SUPFAM" id="SSF74788">
    <property type="entry name" value="Cullin repeat-like"/>
    <property type="match status" value="1"/>
</dbReference>
<dbReference type="InterPro" id="IPR011993">
    <property type="entry name" value="PH-like_dom_sf"/>
</dbReference>
<keyword evidence="6" id="KW-0813">Transport</keyword>
<dbReference type="GO" id="GO:0006887">
    <property type="term" value="P:exocytosis"/>
    <property type="evidence" value="ECO:0007669"/>
    <property type="project" value="UniProtKB-KW"/>
</dbReference>
<comment type="subcellular location">
    <subcellularLocation>
        <location evidence="3">Cell projection</location>
        <location evidence="3">Growth cone</location>
    </subcellularLocation>
    <subcellularLocation>
        <location evidence="2">Cytoplasm</location>
        <location evidence="2">Perinuclear region</location>
    </subcellularLocation>
</comment>
<evidence type="ECO:0000256" key="4">
    <source>
        <dbReference type="ARBA" id="ARBA00007210"/>
    </source>
</evidence>
<gene>
    <name evidence="11" type="ORF">ACAOBT_LOCUS18739</name>
</gene>
<sequence>MESSKQVNFQLFSAKDFKADKYVKNLSQNYIGGFELQNFRKKILAISEETNNNLKKNVYQNYVQFIDTAKEISHLESEMYQLSHLLSEQKALLSTLSSTSILEHSTYHSIENENKNPDVNQKEENKQKLATILEKVEGCKEILEVPGRHLIFEGDLLEIDPVENTALKTVHIYLFNDGVMVTNRNSNSRGLMKYIFETMYDLTSLAVVNVRDLGNVKQAFKLLIFPDTRVFQCSSNSNKKEWLDKFDQTKKSRLTQEQQKRESVAEKSPSRTVSVESPNSSHDIEEVGLAHPEWFTESPEELDVWVAQRYFEEAVTLLQKVKDYINQSHSVLGQPDHILTDIQRKVEQRQNHLTEVLMKELEVNPDKSLQGGLRAARRAVRLLNQLGRSAQACDLFLKLCSSMLKTQCRRVKREGSITVYIRHISSVVFTNLSHMSEEFLRAFSDLPSCSSAYVIWASTELSLFISHFIKQVFMPQTPLSVITKCVVLVRTQCERLYTYGVDLCYQLDGGLRSPLTKALRDTRDKLIDSIKLRALEDKWIPMNLHSKQQISRCLQEYSALGLPLDSYVTGDTWIQISASTLAFTKTFFTLLHDCFKLQTSDLIHTIDDTLYTVFEAQIKYIENALRNEPNEEQKCFLLKNAEFLLVKVLERVQEVYKEYIGYESKSLKKLQVEYSALTKGIVPSSRSTKTKYSSEFL</sequence>
<evidence type="ECO:0000256" key="6">
    <source>
        <dbReference type="ARBA" id="ARBA00022448"/>
    </source>
</evidence>
<proteinExistence type="inferred from homology"/>
<dbReference type="Pfam" id="PF16528">
    <property type="entry name" value="Exo84_C"/>
    <property type="match status" value="1"/>
</dbReference>
<dbReference type="InterPro" id="IPR001849">
    <property type="entry name" value="PH_domain"/>
</dbReference>
<dbReference type="AlphaFoldDB" id="A0A9P0PLN5"/>
<dbReference type="Proteomes" id="UP001152888">
    <property type="component" value="Unassembled WGS sequence"/>
</dbReference>
<dbReference type="Gene3D" id="2.30.29.30">
    <property type="entry name" value="Pleckstrin-homology domain (PH domain)/Phosphotyrosine-binding domain (PTB)"/>
    <property type="match status" value="1"/>
</dbReference>
<dbReference type="GO" id="GO:0030426">
    <property type="term" value="C:growth cone"/>
    <property type="evidence" value="ECO:0007669"/>
    <property type="project" value="UniProtKB-SubCell"/>
</dbReference>
<comment type="function">
    <text evidence="1">Component of the exocyst complex involved in the docking of exocytic vesicles with fusion sites on the plasma membrane.</text>
</comment>
<protein>
    <recommendedName>
        <fullName evidence="5">Exocyst complex component 8</fullName>
    </recommendedName>
</protein>
<dbReference type="GO" id="GO:0015031">
    <property type="term" value="P:protein transport"/>
    <property type="evidence" value="ECO:0007669"/>
    <property type="project" value="UniProtKB-KW"/>
</dbReference>
<dbReference type="PANTHER" id="PTHR21426">
    <property type="entry name" value="EXOCYST COMPLEX COMPONENT 8"/>
    <property type="match status" value="1"/>
</dbReference>
<evidence type="ECO:0000259" key="10">
    <source>
        <dbReference type="PROSITE" id="PS50003"/>
    </source>
</evidence>
<organism evidence="11 12">
    <name type="scientific">Acanthoscelides obtectus</name>
    <name type="common">Bean weevil</name>
    <name type="synonym">Bruchus obtectus</name>
    <dbReference type="NCBI Taxonomy" id="200917"/>
    <lineage>
        <taxon>Eukaryota</taxon>
        <taxon>Metazoa</taxon>
        <taxon>Ecdysozoa</taxon>
        <taxon>Arthropoda</taxon>
        <taxon>Hexapoda</taxon>
        <taxon>Insecta</taxon>
        <taxon>Pterygota</taxon>
        <taxon>Neoptera</taxon>
        <taxon>Endopterygota</taxon>
        <taxon>Coleoptera</taxon>
        <taxon>Polyphaga</taxon>
        <taxon>Cucujiformia</taxon>
        <taxon>Chrysomeloidea</taxon>
        <taxon>Chrysomelidae</taxon>
        <taxon>Bruchinae</taxon>
        <taxon>Bruchini</taxon>
        <taxon>Acanthoscelides</taxon>
    </lineage>
</organism>
<evidence type="ECO:0000313" key="11">
    <source>
        <dbReference type="EMBL" id="CAH1988917.1"/>
    </source>
</evidence>
<dbReference type="InterPro" id="IPR033961">
    <property type="entry name" value="Exo84"/>
</dbReference>
<dbReference type="InterPro" id="IPR042561">
    <property type="entry name" value="Exo84_C_1"/>
</dbReference>
<evidence type="ECO:0000256" key="8">
    <source>
        <dbReference type="ARBA" id="ARBA00022927"/>
    </source>
</evidence>
<dbReference type="Pfam" id="PF08700">
    <property type="entry name" value="VPS51_Exo84_N"/>
    <property type="match status" value="1"/>
</dbReference>
<feature type="compositionally biased region" description="Polar residues" evidence="9">
    <location>
        <begin position="270"/>
        <end position="281"/>
    </location>
</feature>
<dbReference type="InterPro" id="IPR055251">
    <property type="entry name" value="SOS1_NGEF_PH"/>
</dbReference>
<accession>A0A9P0PLN5</accession>
<keyword evidence="12" id="KW-1185">Reference proteome</keyword>
<feature type="compositionally biased region" description="Basic and acidic residues" evidence="9">
    <location>
        <begin position="258"/>
        <end position="269"/>
    </location>
</feature>
<dbReference type="CDD" id="cd01226">
    <property type="entry name" value="PH_RalBD_exo84"/>
    <property type="match status" value="1"/>
</dbReference>
<dbReference type="InterPro" id="IPR032403">
    <property type="entry name" value="Exo84_C"/>
</dbReference>
<dbReference type="SUPFAM" id="SSF50729">
    <property type="entry name" value="PH domain-like"/>
    <property type="match status" value="1"/>
</dbReference>
<dbReference type="OrthoDB" id="642193at2759"/>
<feature type="region of interest" description="Disordered" evidence="9">
    <location>
        <begin position="253"/>
        <end position="282"/>
    </location>
</feature>
<evidence type="ECO:0000256" key="7">
    <source>
        <dbReference type="ARBA" id="ARBA00022483"/>
    </source>
</evidence>
<feature type="domain" description="PH" evidence="10">
    <location>
        <begin position="149"/>
        <end position="251"/>
    </location>
</feature>
<reference evidence="11" key="1">
    <citation type="submission" date="2022-03" db="EMBL/GenBank/DDBJ databases">
        <authorList>
            <person name="Sayadi A."/>
        </authorList>
    </citation>
    <scope>NUCLEOTIDE SEQUENCE</scope>
</reference>
<keyword evidence="8" id="KW-0653">Protein transport</keyword>
<evidence type="ECO:0000256" key="2">
    <source>
        <dbReference type="ARBA" id="ARBA00004556"/>
    </source>
</evidence>
<evidence type="ECO:0000256" key="5">
    <source>
        <dbReference type="ARBA" id="ARBA00017509"/>
    </source>
</evidence>
<dbReference type="PROSITE" id="PS50003">
    <property type="entry name" value="PH_DOMAIN"/>
    <property type="match status" value="1"/>
</dbReference>
<name>A0A9P0PLN5_ACAOB</name>
<comment type="similarity">
    <text evidence="4">Belongs to the EXO84 family.</text>
</comment>
<dbReference type="GO" id="GO:0000145">
    <property type="term" value="C:exocyst"/>
    <property type="evidence" value="ECO:0007669"/>
    <property type="project" value="InterPro"/>
</dbReference>
<keyword evidence="7" id="KW-0268">Exocytosis</keyword>
<dbReference type="Gene3D" id="1.20.58.1210">
    <property type="entry name" value="Exo84p, N-terminal helical domain"/>
    <property type="match status" value="1"/>
</dbReference>
<dbReference type="InterPro" id="IPR042560">
    <property type="entry name" value="Exo84_C_2"/>
</dbReference>
<comment type="caution">
    <text evidence="11">The sequence shown here is derived from an EMBL/GenBank/DDBJ whole genome shotgun (WGS) entry which is preliminary data.</text>
</comment>
<dbReference type="GO" id="GO:0006893">
    <property type="term" value="P:Golgi to plasma membrane transport"/>
    <property type="evidence" value="ECO:0007669"/>
    <property type="project" value="TreeGrafter"/>
</dbReference>
<evidence type="ECO:0000256" key="3">
    <source>
        <dbReference type="ARBA" id="ARBA00004624"/>
    </source>
</evidence>
<dbReference type="PANTHER" id="PTHR21426:SF12">
    <property type="entry name" value="EXOCYST COMPLEX COMPONENT 8"/>
    <property type="match status" value="1"/>
</dbReference>
<dbReference type="InterPro" id="IPR016159">
    <property type="entry name" value="Cullin_repeat-like_dom_sf"/>
</dbReference>
<evidence type="ECO:0000256" key="1">
    <source>
        <dbReference type="ARBA" id="ARBA00002660"/>
    </source>
</evidence>
<dbReference type="EMBL" id="CAKOFQ010007053">
    <property type="protein sequence ID" value="CAH1988917.1"/>
    <property type="molecule type" value="Genomic_DNA"/>
</dbReference>